<feature type="binding site" evidence="10">
    <location>
        <begin position="12"/>
        <end position="17"/>
    </location>
    <ligand>
        <name>substrate</name>
    </ligand>
</feature>
<dbReference type="InterPro" id="IPR027417">
    <property type="entry name" value="P-loop_NTPase"/>
</dbReference>
<evidence type="ECO:0000256" key="4">
    <source>
        <dbReference type="ARBA" id="ARBA00022679"/>
    </source>
</evidence>
<keyword evidence="8 10" id="KW-0460">Magnesium</keyword>
<comment type="function">
    <text evidence="2 10 12">Catalyzes the transfer of a dimethylallyl group onto the adenine at position 37 in tRNAs that read codons beginning with uridine, leading to the formation of N6-(dimethylallyl)adenosine (i(6)A).</text>
</comment>
<evidence type="ECO:0000313" key="14">
    <source>
        <dbReference type="EMBL" id="MFC4387476.1"/>
    </source>
</evidence>
<keyword evidence="5 10" id="KW-0819">tRNA processing</keyword>
<keyword evidence="6 10" id="KW-0547">Nucleotide-binding</keyword>
<dbReference type="InterPro" id="IPR039657">
    <property type="entry name" value="Dimethylallyltransferase"/>
</dbReference>
<dbReference type="EMBL" id="JBHSDV010000001">
    <property type="protein sequence ID" value="MFC4387476.1"/>
    <property type="molecule type" value="Genomic_DNA"/>
</dbReference>
<evidence type="ECO:0000256" key="10">
    <source>
        <dbReference type="HAMAP-Rule" id="MF_00185"/>
    </source>
</evidence>
<evidence type="ECO:0000256" key="5">
    <source>
        <dbReference type="ARBA" id="ARBA00022694"/>
    </source>
</evidence>
<keyword evidence="7 10" id="KW-0067">ATP-binding</keyword>
<feature type="binding site" evidence="10">
    <location>
        <begin position="10"/>
        <end position="17"/>
    </location>
    <ligand>
        <name>ATP</name>
        <dbReference type="ChEBI" id="CHEBI:30616"/>
    </ligand>
</feature>
<dbReference type="SUPFAM" id="SSF52540">
    <property type="entry name" value="P-loop containing nucleoside triphosphate hydrolases"/>
    <property type="match status" value="2"/>
</dbReference>
<dbReference type="Gene3D" id="1.10.20.140">
    <property type="match status" value="1"/>
</dbReference>
<dbReference type="Pfam" id="PF01715">
    <property type="entry name" value="IPPT"/>
    <property type="match status" value="1"/>
</dbReference>
<comment type="subunit">
    <text evidence="10">Monomer.</text>
</comment>
<comment type="similarity">
    <text evidence="3 10 13">Belongs to the IPP transferase family.</text>
</comment>
<dbReference type="NCBIfam" id="TIGR00174">
    <property type="entry name" value="miaA"/>
    <property type="match status" value="1"/>
</dbReference>
<dbReference type="GO" id="GO:0052381">
    <property type="term" value="F:tRNA dimethylallyltransferase activity"/>
    <property type="evidence" value="ECO:0007669"/>
    <property type="project" value="UniProtKB-EC"/>
</dbReference>
<keyword evidence="15" id="KW-1185">Reference proteome</keyword>
<comment type="catalytic activity">
    <reaction evidence="9 10 11">
        <text>adenosine(37) in tRNA + dimethylallyl diphosphate = N(6)-dimethylallyladenosine(37) in tRNA + diphosphate</text>
        <dbReference type="Rhea" id="RHEA:26482"/>
        <dbReference type="Rhea" id="RHEA-COMP:10162"/>
        <dbReference type="Rhea" id="RHEA-COMP:10375"/>
        <dbReference type="ChEBI" id="CHEBI:33019"/>
        <dbReference type="ChEBI" id="CHEBI:57623"/>
        <dbReference type="ChEBI" id="CHEBI:74411"/>
        <dbReference type="ChEBI" id="CHEBI:74415"/>
        <dbReference type="EC" id="2.5.1.75"/>
    </reaction>
</comment>
<protein>
    <recommendedName>
        <fullName evidence="10">tRNA dimethylallyltransferase</fullName>
        <ecNumber evidence="10">2.5.1.75</ecNumber>
    </recommendedName>
    <alternativeName>
        <fullName evidence="10">Dimethylallyl diphosphate:tRNA dimethylallyltransferase</fullName>
        <shortName evidence="10">DMAPP:tRNA dimethylallyltransferase</shortName>
        <shortName evidence="10">DMATase</shortName>
    </alternativeName>
    <alternativeName>
        <fullName evidence="10">Isopentenyl-diphosphate:tRNA isopentenyltransferase</fullName>
        <shortName evidence="10">IPP transferase</shortName>
        <shortName evidence="10">IPPT</shortName>
        <shortName evidence="10">IPTase</shortName>
    </alternativeName>
</protein>
<dbReference type="EC" id="2.5.1.75" evidence="10"/>
<evidence type="ECO:0000256" key="7">
    <source>
        <dbReference type="ARBA" id="ARBA00022840"/>
    </source>
</evidence>
<reference evidence="15" key="1">
    <citation type="journal article" date="2019" name="Int. J. Syst. Evol. Microbiol.">
        <title>The Global Catalogue of Microorganisms (GCM) 10K type strain sequencing project: providing services to taxonomists for standard genome sequencing and annotation.</title>
        <authorList>
            <consortium name="The Broad Institute Genomics Platform"/>
            <consortium name="The Broad Institute Genome Sequencing Center for Infectious Disease"/>
            <person name="Wu L."/>
            <person name="Ma J."/>
        </authorList>
    </citation>
    <scope>NUCLEOTIDE SEQUENCE [LARGE SCALE GENOMIC DNA]</scope>
    <source>
        <strain evidence="15">KACC 14058</strain>
    </source>
</reference>
<feature type="region of interest" description="Interaction with substrate tRNA" evidence="10">
    <location>
        <begin position="35"/>
        <end position="38"/>
    </location>
</feature>
<evidence type="ECO:0000256" key="11">
    <source>
        <dbReference type="RuleBase" id="RU003783"/>
    </source>
</evidence>
<dbReference type="PANTHER" id="PTHR11088:SF60">
    <property type="entry name" value="TRNA DIMETHYLALLYLTRANSFERASE"/>
    <property type="match status" value="1"/>
</dbReference>
<evidence type="ECO:0000256" key="3">
    <source>
        <dbReference type="ARBA" id="ARBA00005842"/>
    </source>
</evidence>
<evidence type="ECO:0000256" key="13">
    <source>
        <dbReference type="RuleBase" id="RU003785"/>
    </source>
</evidence>
<keyword evidence="4 10" id="KW-0808">Transferase</keyword>
<comment type="cofactor">
    <cofactor evidence="1 10">
        <name>Mg(2+)</name>
        <dbReference type="ChEBI" id="CHEBI:18420"/>
    </cofactor>
</comment>
<evidence type="ECO:0000256" key="6">
    <source>
        <dbReference type="ARBA" id="ARBA00022741"/>
    </source>
</evidence>
<accession>A0ABV8VWJ8</accession>
<organism evidence="14 15">
    <name type="scientific">Gracilibacillus marinus</name>
    <dbReference type="NCBI Taxonomy" id="630535"/>
    <lineage>
        <taxon>Bacteria</taxon>
        <taxon>Bacillati</taxon>
        <taxon>Bacillota</taxon>
        <taxon>Bacilli</taxon>
        <taxon>Bacillales</taxon>
        <taxon>Bacillaceae</taxon>
        <taxon>Gracilibacillus</taxon>
    </lineage>
</organism>
<gene>
    <name evidence="10 14" type="primary">miaA</name>
    <name evidence="14" type="ORF">ACFOZ1_06575</name>
</gene>
<evidence type="ECO:0000256" key="1">
    <source>
        <dbReference type="ARBA" id="ARBA00001946"/>
    </source>
</evidence>
<feature type="site" description="Interaction with substrate tRNA" evidence="10">
    <location>
        <position position="119"/>
    </location>
</feature>
<feature type="site" description="Interaction with substrate tRNA" evidence="10">
    <location>
        <position position="101"/>
    </location>
</feature>
<sequence length="310" mass="35944">MKPKIIVIVGPTAVGKTALSIEIAKKFNGEVISGDSMQVYKKLDIGTAKVTKEEMNGITHHMIDILEPYESFSVADFQSRVRKCIEDIHSRGKNVIIAGGTGLYIQSVLYNYQFSNEARDNQYEQKIIDDINTHGIDYVYGRLQQIDPEQAKKIHPNNERRVIRALEVYDRTGVTMTEQSIQSTNSIYDSKIIGLDMERSVLYNRINKRVDEMIAKGLLNEVQYMVEKDYLDCQSMKGIGYKELIPYVQGEEKLETSIELLKRNSRRFAKRQYTWFRNKMNVEWYAITLETKDKVFQNILLDLEGFLRKK</sequence>
<dbReference type="InterPro" id="IPR018022">
    <property type="entry name" value="IPT"/>
</dbReference>
<evidence type="ECO:0000256" key="12">
    <source>
        <dbReference type="RuleBase" id="RU003784"/>
    </source>
</evidence>
<dbReference type="Proteomes" id="UP001595880">
    <property type="component" value="Unassembled WGS sequence"/>
</dbReference>
<dbReference type="Gene3D" id="3.40.50.300">
    <property type="entry name" value="P-loop containing nucleotide triphosphate hydrolases"/>
    <property type="match status" value="1"/>
</dbReference>
<comment type="caution">
    <text evidence="10">Lacks conserved residue(s) required for the propagation of feature annotation.</text>
</comment>
<evidence type="ECO:0000256" key="2">
    <source>
        <dbReference type="ARBA" id="ARBA00003213"/>
    </source>
</evidence>
<evidence type="ECO:0000256" key="9">
    <source>
        <dbReference type="ARBA" id="ARBA00049563"/>
    </source>
</evidence>
<dbReference type="PANTHER" id="PTHR11088">
    <property type="entry name" value="TRNA DIMETHYLALLYLTRANSFERASE"/>
    <property type="match status" value="1"/>
</dbReference>
<proteinExistence type="inferred from homology"/>
<comment type="caution">
    <text evidence="14">The sequence shown here is derived from an EMBL/GenBank/DDBJ whole genome shotgun (WGS) entry which is preliminary data.</text>
</comment>
<name>A0ABV8VWJ8_9BACI</name>
<evidence type="ECO:0000256" key="8">
    <source>
        <dbReference type="ARBA" id="ARBA00022842"/>
    </source>
</evidence>
<dbReference type="RefSeq" id="WP_390197372.1">
    <property type="nucleotide sequence ID" value="NZ_JBHSDV010000001.1"/>
</dbReference>
<dbReference type="HAMAP" id="MF_00185">
    <property type="entry name" value="IPP_trans"/>
    <property type="match status" value="1"/>
</dbReference>
<evidence type="ECO:0000313" key="15">
    <source>
        <dbReference type="Proteomes" id="UP001595880"/>
    </source>
</evidence>